<accession>A0ACB9UV93</accession>
<gene>
    <name evidence="1" type="ORF">MJG53_010672</name>
</gene>
<reference evidence="1" key="1">
    <citation type="submission" date="2022-03" db="EMBL/GenBank/DDBJ databases">
        <title>Genomic analyses of argali, domestic sheep and their hybrids provide insights into chromosomal evolution, heterosis and genetic basis of agronomic traits.</title>
        <authorList>
            <person name="Li M."/>
        </authorList>
    </citation>
    <scope>NUCLEOTIDE SEQUENCE</scope>
    <source>
        <strain evidence="1">F1 hybrid</strain>
    </source>
</reference>
<evidence type="ECO:0000313" key="1">
    <source>
        <dbReference type="EMBL" id="KAI4581130.1"/>
    </source>
</evidence>
<organism evidence="1 2">
    <name type="scientific">Ovis ammon polii x Ovis aries</name>
    <dbReference type="NCBI Taxonomy" id="2918886"/>
    <lineage>
        <taxon>Eukaryota</taxon>
        <taxon>Metazoa</taxon>
        <taxon>Chordata</taxon>
        <taxon>Craniata</taxon>
        <taxon>Vertebrata</taxon>
        <taxon>Euteleostomi</taxon>
        <taxon>Mammalia</taxon>
        <taxon>Eutheria</taxon>
        <taxon>Laurasiatheria</taxon>
        <taxon>Artiodactyla</taxon>
        <taxon>Ruminantia</taxon>
        <taxon>Pecora</taxon>
        <taxon>Bovidae</taxon>
        <taxon>Caprinae</taxon>
        <taxon>Ovis</taxon>
    </lineage>
</organism>
<comment type="caution">
    <text evidence="1">The sequence shown here is derived from an EMBL/GenBank/DDBJ whole genome shotgun (WGS) entry which is preliminary data.</text>
</comment>
<name>A0ACB9UV93_9CETA</name>
<sequence length="221" mass="24182">MQGIEEKDKTAPKEKPSRLSQRSQICPQYELGHETGGGATLQEPVTNEDGFGGREVEEERVYCLGENEALGPPEGLPGLKEDQAKGLEGLSSKATFLKLSLGLILPVVASRWHLYYISSEKPGVLLARTTTERKTSHITQSPHQKTIAEADNDPWAFPVVTTIPFPAAWREDRVIVGSKRGNQFDPWSGKIPQASEQLSLFVKTTEAHAPGVCAPQQEKPA</sequence>
<protein>
    <submittedName>
        <fullName evidence="1">Uncharacterized protein</fullName>
    </submittedName>
</protein>
<evidence type="ECO:0000313" key="2">
    <source>
        <dbReference type="Proteomes" id="UP001057279"/>
    </source>
</evidence>
<keyword evidence="2" id="KW-1185">Reference proteome</keyword>
<dbReference type="Proteomes" id="UP001057279">
    <property type="component" value="Linkage Group LG11"/>
</dbReference>
<dbReference type="EMBL" id="CM043036">
    <property type="protein sequence ID" value="KAI4581130.1"/>
    <property type="molecule type" value="Genomic_DNA"/>
</dbReference>
<proteinExistence type="predicted"/>